<dbReference type="EMBL" id="JAAIUW010000012">
    <property type="protein sequence ID" value="KAF7808097.1"/>
    <property type="molecule type" value="Genomic_DNA"/>
</dbReference>
<sequence>MGLVIAWKVCQVMPKHILNCKSRLNLKKLKKYKFKYVVAQVSETDRFALYLGIQVVLMFKWGS</sequence>
<reference evidence="1" key="1">
    <citation type="submission" date="2020-09" db="EMBL/GenBank/DDBJ databases">
        <title>Genome-Enabled Discovery of Anthraquinone Biosynthesis in Senna tora.</title>
        <authorList>
            <person name="Kang S.-H."/>
            <person name="Pandey R.P."/>
            <person name="Lee C.-M."/>
            <person name="Sim J.-S."/>
            <person name="Jeong J.-T."/>
            <person name="Choi B.-S."/>
            <person name="Jung M."/>
            <person name="Ginzburg D."/>
            <person name="Zhao K."/>
            <person name="Won S.Y."/>
            <person name="Oh T.-J."/>
            <person name="Yu Y."/>
            <person name="Kim N.-H."/>
            <person name="Lee O.R."/>
            <person name="Lee T.-H."/>
            <person name="Bashyal P."/>
            <person name="Kim T.-S."/>
            <person name="Lee W.-H."/>
            <person name="Kawkins C."/>
            <person name="Kim C.-K."/>
            <person name="Kim J.S."/>
            <person name="Ahn B.O."/>
            <person name="Rhee S.Y."/>
            <person name="Sohng J.K."/>
        </authorList>
    </citation>
    <scope>NUCLEOTIDE SEQUENCE</scope>
    <source>
        <tissue evidence="1">Leaf</tissue>
    </source>
</reference>
<proteinExistence type="predicted"/>
<accession>A0A834SUP3</accession>
<keyword evidence="2" id="KW-1185">Reference proteome</keyword>
<gene>
    <name evidence="1" type="ORF">G2W53_040258</name>
</gene>
<dbReference type="AlphaFoldDB" id="A0A834SUP3"/>
<evidence type="ECO:0000313" key="2">
    <source>
        <dbReference type="Proteomes" id="UP000634136"/>
    </source>
</evidence>
<comment type="caution">
    <text evidence="1">The sequence shown here is derived from an EMBL/GenBank/DDBJ whole genome shotgun (WGS) entry which is preliminary data.</text>
</comment>
<evidence type="ECO:0000313" key="1">
    <source>
        <dbReference type="EMBL" id="KAF7808097.1"/>
    </source>
</evidence>
<name>A0A834SUP3_9FABA</name>
<organism evidence="1 2">
    <name type="scientific">Senna tora</name>
    <dbReference type="NCBI Taxonomy" id="362788"/>
    <lineage>
        <taxon>Eukaryota</taxon>
        <taxon>Viridiplantae</taxon>
        <taxon>Streptophyta</taxon>
        <taxon>Embryophyta</taxon>
        <taxon>Tracheophyta</taxon>
        <taxon>Spermatophyta</taxon>
        <taxon>Magnoliopsida</taxon>
        <taxon>eudicotyledons</taxon>
        <taxon>Gunneridae</taxon>
        <taxon>Pentapetalae</taxon>
        <taxon>rosids</taxon>
        <taxon>fabids</taxon>
        <taxon>Fabales</taxon>
        <taxon>Fabaceae</taxon>
        <taxon>Caesalpinioideae</taxon>
        <taxon>Cassia clade</taxon>
        <taxon>Senna</taxon>
    </lineage>
</organism>
<protein>
    <submittedName>
        <fullName evidence="1">Uncharacterized protein</fullName>
    </submittedName>
</protein>
<dbReference type="Proteomes" id="UP000634136">
    <property type="component" value="Unassembled WGS sequence"/>
</dbReference>